<dbReference type="EMBL" id="JBFALK010000011">
    <property type="protein sequence ID" value="MEV0971058.1"/>
    <property type="molecule type" value="Genomic_DNA"/>
</dbReference>
<organism evidence="3 4">
    <name type="scientific">Microtetraspora glauca</name>
    <dbReference type="NCBI Taxonomy" id="1996"/>
    <lineage>
        <taxon>Bacteria</taxon>
        <taxon>Bacillati</taxon>
        <taxon>Actinomycetota</taxon>
        <taxon>Actinomycetes</taxon>
        <taxon>Streptosporangiales</taxon>
        <taxon>Streptosporangiaceae</taxon>
        <taxon>Microtetraspora</taxon>
    </lineage>
</organism>
<dbReference type="InterPro" id="IPR009061">
    <property type="entry name" value="DNA-bd_dom_put_sf"/>
</dbReference>
<evidence type="ECO:0000313" key="3">
    <source>
        <dbReference type="EMBL" id="MEV0971058.1"/>
    </source>
</evidence>
<proteinExistence type="predicted"/>
<accession>A0ABV3GHC7</accession>
<comment type="caution">
    <text evidence="3">The sequence shown here is derived from an EMBL/GenBank/DDBJ whole genome shotgun (WGS) entry which is preliminary data.</text>
</comment>
<dbReference type="Pfam" id="PF12728">
    <property type="entry name" value="HTH_17"/>
    <property type="match status" value="1"/>
</dbReference>
<feature type="domain" description="Helix-turn-helix" evidence="2">
    <location>
        <begin position="11"/>
        <end position="59"/>
    </location>
</feature>
<sequence>MTEPLGRDPDVLTTKELAAKLGLSAQTVRRMANAGQIPALRTGKDYRYSWSAVLDVLRQPHPVVGGDEDDQQGRPGAGRVAARQARERAEEL</sequence>
<dbReference type="NCBIfam" id="TIGR01764">
    <property type="entry name" value="excise"/>
    <property type="match status" value="1"/>
</dbReference>
<keyword evidence="4" id="KW-1185">Reference proteome</keyword>
<evidence type="ECO:0000259" key="2">
    <source>
        <dbReference type="Pfam" id="PF12728"/>
    </source>
</evidence>
<evidence type="ECO:0000313" key="4">
    <source>
        <dbReference type="Proteomes" id="UP001551675"/>
    </source>
</evidence>
<feature type="region of interest" description="Disordered" evidence="1">
    <location>
        <begin position="61"/>
        <end position="92"/>
    </location>
</feature>
<dbReference type="SUPFAM" id="SSF46955">
    <property type="entry name" value="Putative DNA-binding domain"/>
    <property type="match status" value="1"/>
</dbReference>
<dbReference type="Proteomes" id="UP001551675">
    <property type="component" value="Unassembled WGS sequence"/>
</dbReference>
<evidence type="ECO:0000256" key="1">
    <source>
        <dbReference type="SAM" id="MobiDB-lite"/>
    </source>
</evidence>
<dbReference type="Gene3D" id="1.10.1660.10">
    <property type="match status" value="1"/>
</dbReference>
<dbReference type="RefSeq" id="WP_061259744.1">
    <property type="nucleotide sequence ID" value="NZ_JBFALK010000011.1"/>
</dbReference>
<dbReference type="InterPro" id="IPR010093">
    <property type="entry name" value="SinI_DNA-bd"/>
</dbReference>
<dbReference type="InterPro" id="IPR041657">
    <property type="entry name" value="HTH_17"/>
</dbReference>
<protein>
    <submittedName>
        <fullName evidence="3">Helix-turn-helix domain-containing protein</fullName>
    </submittedName>
</protein>
<feature type="compositionally biased region" description="Low complexity" evidence="1">
    <location>
        <begin position="73"/>
        <end position="83"/>
    </location>
</feature>
<name>A0ABV3GHC7_MICGL</name>
<reference evidence="3 4" key="1">
    <citation type="submission" date="2024-06" db="EMBL/GenBank/DDBJ databases">
        <title>The Natural Products Discovery Center: Release of the First 8490 Sequenced Strains for Exploring Actinobacteria Biosynthetic Diversity.</title>
        <authorList>
            <person name="Kalkreuter E."/>
            <person name="Kautsar S.A."/>
            <person name="Yang D."/>
            <person name="Bader C.D."/>
            <person name="Teijaro C.N."/>
            <person name="Fluegel L."/>
            <person name="Davis C.M."/>
            <person name="Simpson J.R."/>
            <person name="Lauterbach L."/>
            <person name="Steele A.D."/>
            <person name="Gui C."/>
            <person name="Meng S."/>
            <person name="Li G."/>
            <person name="Viehrig K."/>
            <person name="Ye F."/>
            <person name="Su P."/>
            <person name="Kiefer A.F."/>
            <person name="Nichols A."/>
            <person name="Cepeda A.J."/>
            <person name="Yan W."/>
            <person name="Fan B."/>
            <person name="Jiang Y."/>
            <person name="Adhikari A."/>
            <person name="Zheng C.-J."/>
            <person name="Schuster L."/>
            <person name="Cowan T.M."/>
            <person name="Smanski M.J."/>
            <person name="Chevrette M.G."/>
            <person name="De Carvalho L.P.S."/>
            <person name="Shen B."/>
        </authorList>
    </citation>
    <scope>NUCLEOTIDE SEQUENCE [LARGE SCALE GENOMIC DNA]</scope>
    <source>
        <strain evidence="3 4">NPDC050100</strain>
    </source>
</reference>
<gene>
    <name evidence="3" type="ORF">AB0I59_20710</name>
</gene>